<dbReference type="EMBL" id="JBITLE010000009">
    <property type="protein sequence ID" value="MFI7264953.1"/>
    <property type="molecule type" value="Genomic_DNA"/>
</dbReference>
<protein>
    <submittedName>
        <fullName evidence="4">Polymorphic toxin-type HINT domain-containing protein</fullName>
    </submittedName>
</protein>
<feature type="region of interest" description="Disordered" evidence="2">
    <location>
        <begin position="1956"/>
        <end position="2062"/>
    </location>
</feature>
<feature type="compositionally biased region" description="Low complexity" evidence="2">
    <location>
        <begin position="1987"/>
        <end position="2009"/>
    </location>
</feature>
<dbReference type="Pfam" id="PF25023">
    <property type="entry name" value="TEN_YD-shell"/>
    <property type="match status" value="1"/>
</dbReference>
<feature type="compositionally biased region" description="Basic and acidic residues" evidence="2">
    <location>
        <begin position="2011"/>
        <end position="2026"/>
    </location>
</feature>
<evidence type="ECO:0000259" key="3">
    <source>
        <dbReference type="SMART" id="SM00306"/>
    </source>
</evidence>
<dbReference type="Pfam" id="PF05593">
    <property type="entry name" value="RHS_repeat"/>
    <property type="match status" value="1"/>
</dbReference>
<dbReference type="InterPro" id="IPR030934">
    <property type="entry name" value="Intein_C"/>
</dbReference>
<dbReference type="SMART" id="SM00306">
    <property type="entry name" value="HintN"/>
    <property type="match status" value="1"/>
</dbReference>
<reference evidence="4 5" key="1">
    <citation type="submission" date="2024-10" db="EMBL/GenBank/DDBJ databases">
        <title>The Natural Products Discovery Center: Release of the First 8490 Sequenced Strains for Exploring Actinobacteria Biosynthetic Diversity.</title>
        <authorList>
            <person name="Kalkreuter E."/>
            <person name="Kautsar S.A."/>
            <person name="Yang D."/>
            <person name="Bader C.D."/>
            <person name="Teijaro C.N."/>
            <person name="Fluegel L."/>
            <person name="Davis C.M."/>
            <person name="Simpson J.R."/>
            <person name="Lauterbach L."/>
            <person name="Steele A.D."/>
            <person name="Gui C."/>
            <person name="Meng S."/>
            <person name="Li G."/>
            <person name="Viehrig K."/>
            <person name="Ye F."/>
            <person name="Su P."/>
            <person name="Kiefer A.F."/>
            <person name="Nichols A."/>
            <person name="Cepeda A.J."/>
            <person name="Yan W."/>
            <person name="Fan B."/>
            <person name="Jiang Y."/>
            <person name="Adhikari A."/>
            <person name="Zheng C.-J."/>
            <person name="Schuster L."/>
            <person name="Cowan T.M."/>
            <person name="Smanski M.J."/>
            <person name="Chevrette M.G."/>
            <person name="De Carvalho L.P.S."/>
            <person name="Shen B."/>
        </authorList>
    </citation>
    <scope>NUCLEOTIDE SEQUENCE [LARGE SCALE GENOMIC DNA]</scope>
    <source>
        <strain evidence="4 5">NPDC049845</strain>
    </source>
</reference>
<accession>A0ABW7ZQ37</accession>
<dbReference type="PANTHER" id="PTHR32305">
    <property type="match status" value="1"/>
</dbReference>
<dbReference type="PROSITE" id="PS50818">
    <property type="entry name" value="INTEIN_C_TER"/>
    <property type="match status" value="1"/>
</dbReference>
<organism evidence="4 5">
    <name type="scientific">Micromonospora maritima</name>
    <dbReference type="NCBI Taxonomy" id="986711"/>
    <lineage>
        <taxon>Bacteria</taxon>
        <taxon>Bacillati</taxon>
        <taxon>Actinomycetota</taxon>
        <taxon>Actinomycetes</taxon>
        <taxon>Micromonosporales</taxon>
        <taxon>Micromonosporaceae</taxon>
        <taxon>Micromonospora</taxon>
    </lineage>
</organism>
<name>A0ABW7ZQ37_9ACTN</name>
<evidence type="ECO:0000313" key="5">
    <source>
        <dbReference type="Proteomes" id="UP001612812"/>
    </source>
</evidence>
<dbReference type="PANTHER" id="PTHR32305:SF17">
    <property type="entry name" value="TRNA NUCLEASE WAPA"/>
    <property type="match status" value="1"/>
</dbReference>
<dbReference type="NCBIfam" id="TIGR03696">
    <property type="entry name" value="Rhs_assc_core"/>
    <property type="match status" value="1"/>
</dbReference>
<dbReference type="NCBIfam" id="TIGR01643">
    <property type="entry name" value="YD_repeat_2x"/>
    <property type="match status" value="3"/>
</dbReference>
<feature type="compositionally biased region" description="Basic and acidic residues" evidence="2">
    <location>
        <begin position="2041"/>
        <end position="2052"/>
    </location>
</feature>
<evidence type="ECO:0000256" key="1">
    <source>
        <dbReference type="ARBA" id="ARBA00022737"/>
    </source>
</evidence>
<dbReference type="Gene3D" id="2.170.16.10">
    <property type="entry name" value="Hedgehog/Intein (Hint) domain"/>
    <property type="match status" value="1"/>
</dbReference>
<sequence length="2285" mass="245931">MTAVLTITSGAFVPEPAAAAAAFKSEKAQRYRSVNGKSVAATKPAADPAEAAARVKRPLPVWPAAGAAEVDLGATAPRLAAGAKARQRAGLLPLRVDAAARGGAPGKVKVEVLSQDAAAAAGIKGVLYRVSSTDPAASGKAVRLSTDFSGFRHAFGADWSARLRLSVLPECALSRPSAATCASVPLTSSVDSAAGTVTADVPLASTVTDTAGRIGASRVSALVALSAGTGGGAGDLSASSLAPSATWGHTGASGGFTWAYPMRVPPSVGGPAPQIALAYSSQAVDGRHAASNNQPGWIGEGFSYEPGFIERSYKSCADDMGGNANNSTKTWDRCWGTENAVISLNGSANELLKGADGRWHPVREDGSRVELLKNSAFANGDNDNEYWRVTTADGTKYWFGRHRLPGWTDGKAETNSVFTAPVAGNNTDEPCNATAFADSFCKQAWRWNLDYIEDRFGNTTSLWYTRETNYYAQNQTRDKTVSYHRGGYPTRIDYGTNNRGGTDSVFTTSAAPAQVHFSVADRCLSNCTTKNATTWPDTPWDQECTSSSTDCQIGSPTFWSSKRLTAVTTKVWRADLGRHQDVDQWNLRQTFPDPGDTTRAGLWLAGITHKGLNGTAITLPEVTFAGIQMPNRVDASGADWAPAMNWWRIGSIRSESGGEISVSYSAPQCVKGSVMPSAPDDNKLLCYPVKWTPQGYTDDITDYFHKYVVTQVQQIDHTGGAPASKIFYSYENPSNLPLWHYDSDDGLIDPKRKTWSQWRGYPYVVTKVGEGAKQQVTRTLYFRGMHGDKTSTGTRSVNVTGLEGGPAADLEQYAGMPREQVGYLDGQVLAGVVSTPWRSTTPTATRDINGSRVESRYVAVEKRETRTLLDGGTWRRSATVTEYEQDAAPVKIKNLGDPADPNDDRCLSHEYLSNTDPNVWVLRTSKRVRSWAGDCATGPSSAAQVTSDMRFSYDQLAYGTVPTKGLVSKVERMASWNGGDPTFQTVGTYKYDAQGRSTESTDIAGRVSKAAFTPASGGPLTSVTTTNNANWTSTVDLDPAWGVVTRESDANSRVTDVTYDSLGRRTSVRLPDRPVSIHPTPNVEFQYVISKTTPNAVITKSVNANNDQLTRYELFDSLLRPRQTQAPAVGGGRVITDTFYNSAGAVWKSNAAHYNQSAPGTSLFLGYDLDMPTQTRYEFDSAGRVTDTIFYSENVEKWRTKVAYHGDRVDTTPPAGGTATTVHTDLEGRTTRLLEYHGPTPTGTADETTYRYHQNGQIEEVKDASGNKWTFEYDELGRLKRTVDPDRGATSRTYTSTDQLETVRDEARGITLAHTYEPLLGRPSTVRDDSATGAKRVEWTYDLPAKGLTKSVSRWIGADEYKSELVTADPLYRPTQTKVTVPAAEGLLAGSYAFRTTYKPDGSTNTVTMPAAGNLTAETLTYGYDSTLGLPKSLATNYGDATHYVIDAGYTNFGESSFINRSTALTGSSVLQSKREYDEATRRVERTAVVKSNGSAYVTDTRYEYDAAGNLVKVDDNPLNGQRDTQCFEYDHLRRLTEAWTPASSDCATAPESTPMGGAAPYWQSWDFGSPTDPVGRTGSRLKEVDHLTPSGVLTTEYANRQQGQAGVQPHLVDGYTVKNAAGEVVKTGSYTYDKAGNTKTRPGPNGQQTLEWDAEGHLASVTDTKGKTSYVYDGLGNRLLAKSPSGKTLYLGGMQLELSGTVVSATRYYNFNGEVVAQRTGAGIKWLCSDLQGTAQVAVSADAAQTVTRRRQTPFGEDRGGGAQTWVNKKGFVGGDVDPSGLVHLGAREYDPDLGRFISVDPIIDFGNPQQMHGYAYANNSPITFSDPSGLFWGDCKSFLCGVMDGIFDALNLWEMLKGIWKLVNNLGDSYKAMKGEAEKWEEKTGSEVLGWTCALSGICDMLDSCAITPDPYECGKVIGGALVDLLITALTAGAGGAAAMARNGVKRAHELSKKLGIPDPHANKDITPDSPSGDKSPTEAPDNDAAPAPAPAAKPEGGGKKPAPASKGDGGKKNSDDGDCEHSFDPGTPVAMADGSTKPIKDVVEGDKVVSTDPETGETTAKTVVDTHRNVDTELTDLTVVDVRTGKATVLYTTQTHPFWNETDGEWTDAGELSGGDRLRSLDGAVVTVSQVRNYVDREVMRDLTVADIHTYYVVSGRTPVLVHNCDVEAKHSESNLAASLDEDVWFHYTDEAGHNRVMSGQVVVANSKGVAYFTQDLVASADANNILFAGNPFYAGRGSHVIAFRMRAGALQPGVQPNEVVHVGSFRFTLDDVIYHGPNPFG</sequence>
<keyword evidence="5" id="KW-1185">Reference proteome</keyword>
<dbReference type="SUPFAM" id="SSF51294">
    <property type="entry name" value="Hedgehog/intein (Hint) domain"/>
    <property type="match status" value="1"/>
</dbReference>
<dbReference type="InterPro" id="IPR031325">
    <property type="entry name" value="RHS_repeat"/>
</dbReference>
<comment type="caution">
    <text evidence="4">The sequence shown here is derived from an EMBL/GenBank/DDBJ whole genome shotgun (WGS) entry which is preliminary data.</text>
</comment>
<feature type="domain" description="Hint" evidence="3">
    <location>
        <begin position="2023"/>
        <end position="2125"/>
    </location>
</feature>
<keyword evidence="1" id="KW-0677">Repeat</keyword>
<dbReference type="Pfam" id="PF07591">
    <property type="entry name" value="PT-HINT"/>
    <property type="match status" value="1"/>
</dbReference>
<evidence type="ECO:0000313" key="4">
    <source>
        <dbReference type="EMBL" id="MFI7264953.1"/>
    </source>
</evidence>
<dbReference type="InterPro" id="IPR056823">
    <property type="entry name" value="TEN-like_YD-shell"/>
</dbReference>
<dbReference type="InterPro" id="IPR036844">
    <property type="entry name" value="Hint_dom_sf"/>
</dbReference>
<gene>
    <name evidence="4" type="ORF">ACIBP4_21970</name>
</gene>
<dbReference type="InterPro" id="IPR050708">
    <property type="entry name" value="T6SS_VgrG/RHS"/>
</dbReference>
<dbReference type="Proteomes" id="UP001612812">
    <property type="component" value="Unassembled WGS sequence"/>
</dbReference>
<dbReference type="RefSeq" id="WP_396758521.1">
    <property type="nucleotide sequence ID" value="NZ_JBITLA010000010.1"/>
</dbReference>
<proteinExistence type="predicted"/>
<dbReference type="InterPro" id="IPR003587">
    <property type="entry name" value="Hint_dom_N"/>
</dbReference>
<dbReference type="CDD" id="cd00081">
    <property type="entry name" value="Hint"/>
    <property type="match status" value="1"/>
</dbReference>
<dbReference type="InterPro" id="IPR022385">
    <property type="entry name" value="Rhs_assc_core"/>
</dbReference>
<evidence type="ECO:0000256" key="2">
    <source>
        <dbReference type="SAM" id="MobiDB-lite"/>
    </source>
</evidence>
<dbReference type="InterPro" id="IPR006530">
    <property type="entry name" value="YD"/>
</dbReference>
<dbReference type="Gene3D" id="2.180.10.10">
    <property type="entry name" value="RHS repeat-associated core"/>
    <property type="match status" value="2"/>
</dbReference>